<comment type="caution">
    <text evidence="1">The sequence shown here is derived from an EMBL/GenBank/DDBJ whole genome shotgun (WGS) entry which is preliminary data.</text>
</comment>
<dbReference type="RefSeq" id="WP_378961265.1">
    <property type="nucleotide sequence ID" value="NZ_JBHRXC010000016.1"/>
</dbReference>
<protein>
    <submittedName>
        <fullName evidence="1">Uncharacterized protein</fullName>
    </submittedName>
</protein>
<dbReference type="EMBL" id="JBHSBY010000123">
    <property type="protein sequence ID" value="MFC4197637.1"/>
    <property type="molecule type" value="Genomic_DNA"/>
</dbReference>
<keyword evidence="2" id="KW-1185">Reference proteome</keyword>
<accession>A0ABV8NPY9</accession>
<organism evidence="1 2">
    <name type="scientific">Pedobacter jamesrossensis</name>
    <dbReference type="NCBI Taxonomy" id="1908238"/>
    <lineage>
        <taxon>Bacteria</taxon>
        <taxon>Pseudomonadati</taxon>
        <taxon>Bacteroidota</taxon>
        <taxon>Sphingobacteriia</taxon>
        <taxon>Sphingobacteriales</taxon>
        <taxon>Sphingobacteriaceae</taxon>
        <taxon>Pedobacter</taxon>
    </lineage>
</organism>
<sequence length="127" mass="14355">MKLDMQGTRDKNQNFMVNQYHDPAYGFDLKAVLDRYEFKELADPKTREALETAMKNGDKAAVTVEKDGAKVTLNIEAVPRYSQVNFFTLDGKAEKREQFLKETALDKAVSVSKDKEKAETQSQGMGL</sequence>
<gene>
    <name evidence="1" type="ORF">ACFOUY_13115</name>
</gene>
<evidence type="ECO:0000313" key="1">
    <source>
        <dbReference type="EMBL" id="MFC4197637.1"/>
    </source>
</evidence>
<reference evidence="2" key="1">
    <citation type="journal article" date="2019" name="Int. J. Syst. Evol. Microbiol.">
        <title>The Global Catalogue of Microorganisms (GCM) 10K type strain sequencing project: providing services to taxonomists for standard genome sequencing and annotation.</title>
        <authorList>
            <consortium name="The Broad Institute Genomics Platform"/>
            <consortium name="The Broad Institute Genome Sequencing Center for Infectious Disease"/>
            <person name="Wu L."/>
            <person name="Ma J."/>
        </authorList>
    </citation>
    <scope>NUCLEOTIDE SEQUENCE [LARGE SCALE GENOMIC DNA]</scope>
    <source>
        <strain evidence="2">CCM 8689</strain>
    </source>
</reference>
<evidence type="ECO:0000313" key="2">
    <source>
        <dbReference type="Proteomes" id="UP001595792"/>
    </source>
</evidence>
<proteinExistence type="predicted"/>
<dbReference type="Proteomes" id="UP001595792">
    <property type="component" value="Unassembled WGS sequence"/>
</dbReference>
<name>A0ABV8NPY9_9SPHI</name>